<evidence type="ECO:0000313" key="16">
    <source>
        <dbReference type="Proteomes" id="UP000486903"/>
    </source>
</evidence>
<dbReference type="Proteomes" id="UP000473681">
    <property type="component" value="Unassembled WGS sequence"/>
</dbReference>
<dbReference type="EMBL" id="SWOV01000029">
    <property type="protein sequence ID" value="NFF88419.1"/>
    <property type="molecule type" value="Genomic_DNA"/>
</dbReference>
<evidence type="ECO:0000313" key="10">
    <source>
        <dbReference type="EMBL" id="NFF88419.1"/>
    </source>
</evidence>
<dbReference type="PANTHER" id="PTHR30003:SF0">
    <property type="entry name" value="GLYCOLATE PERMEASE GLCA-RELATED"/>
    <property type="match status" value="1"/>
</dbReference>
<dbReference type="GO" id="GO:0015295">
    <property type="term" value="F:solute:proton symporter activity"/>
    <property type="evidence" value="ECO:0007669"/>
    <property type="project" value="TreeGrafter"/>
</dbReference>
<keyword evidence="3 8" id="KW-0813">Transport</keyword>
<evidence type="ECO:0000256" key="1">
    <source>
        <dbReference type="ARBA" id="ARBA00004651"/>
    </source>
</evidence>
<sequence length="514" mass="54098">MLFLKFLMAIAPIIWLIIALSGLKMPGFKACLITLVLTMILAIFFWNLNVIYTMTGVLEGILNALWPICLVIVAALFTYNLVLRTGAMDSIKKMLAGVSRDKRILILIIGWGFGIFMEGMAGFGTAVAIPASMLAGLGLNPISAVLACLVANTAPTAFGSVGIPLVTLSAVTKIGANSLAANTAIIEAFILFISPFIMVCIVGKGIKALKGVFAVTLVASLSFTIPAYITATVLGPELPNIVGSICCMICTVASAKIFNKNPQEEYCIQVNEKQEETTLSFSNAVKAWCPFILIFLMLMFTSTLCPPIHDAIAGFKTSIIVYAGKGGNTLTFSWINTPGVIIFIAAIIGGFTQGAKVPMMFEVLKGTLKANWKTIVTICAVMSTAKVMSYSGMISDIASFLVIVTGGAYPLISPLIGSIGGFVTGSGTSTSVLFGGLQVQTAEKLGLSAAWMGAANTLGAGIGKMICPQSIAIGASAIGKSGSESKILRSIFKYYICYITISGILCFIGTRLFS</sequence>
<dbReference type="NCBIfam" id="TIGR00795">
    <property type="entry name" value="lctP"/>
    <property type="match status" value="1"/>
</dbReference>
<evidence type="ECO:0000256" key="8">
    <source>
        <dbReference type="RuleBase" id="RU365092"/>
    </source>
</evidence>
<feature type="transmembrane region" description="Helical" evidence="8">
    <location>
        <begin position="129"/>
        <end position="150"/>
    </location>
</feature>
<feature type="transmembrane region" description="Helical" evidence="8">
    <location>
        <begin position="30"/>
        <end position="52"/>
    </location>
</feature>
<evidence type="ECO:0000256" key="5">
    <source>
        <dbReference type="ARBA" id="ARBA00022692"/>
    </source>
</evidence>
<dbReference type="EMBL" id="SWVK01000003">
    <property type="protein sequence ID" value="NFN34042.1"/>
    <property type="molecule type" value="Genomic_DNA"/>
</dbReference>
<name>A0A0C2NXS8_CLOBO</name>
<comment type="function">
    <text evidence="8">Uptake of L-lactate across the membrane. Can also transport D-lactate and glycolate.</text>
</comment>
<gene>
    <name evidence="9" type="ORF">EXM65_06620</name>
    <name evidence="10" type="ORF">FC774_11130</name>
    <name evidence="11" type="ORF">FDB51_02660</name>
    <name evidence="12" type="ORF">FDG31_03950</name>
</gene>
<evidence type="ECO:0000256" key="2">
    <source>
        <dbReference type="ARBA" id="ARBA00010100"/>
    </source>
</evidence>
<keyword evidence="5 8" id="KW-0812">Transmembrane</keyword>
<evidence type="ECO:0000313" key="11">
    <source>
        <dbReference type="EMBL" id="NFN34042.1"/>
    </source>
</evidence>
<evidence type="ECO:0000313" key="13">
    <source>
        <dbReference type="Proteomes" id="UP000472355"/>
    </source>
</evidence>
<dbReference type="PANTHER" id="PTHR30003">
    <property type="entry name" value="L-LACTATE PERMEASE"/>
    <property type="match status" value="1"/>
</dbReference>
<reference evidence="14 15" key="2">
    <citation type="submission" date="2019-04" db="EMBL/GenBank/DDBJ databases">
        <title>Genome sequencing of Clostridium botulinum Groups I-IV and Clostridium butyricum.</title>
        <authorList>
            <person name="Brunt J."/>
            <person name="Van Vliet A.H.M."/>
            <person name="Stringer S.C."/>
            <person name="Carter A.T."/>
            <person name="Peck M.W."/>
        </authorList>
    </citation>
    <scope>NUCLEOTIDE SEQUENCE [LARGE SCALE GENOMIC DNA]</scope>
    <source>
        <strain evidence="10 15">1605</strain>
        <strain evidence="12 16">BL81</strain>
        <strain evidence="11 14">CB-K-33E</strain>
    </source>
</reference>
<evidence type="ECO:0000256" key="6">
    <source>
        <dbReference type="ARBA" id="ARBA00022989"/>
    </source>
</evidence>
<dbReference type="EMBL" id="SGKU01000014">
    <property type="protein sequence ID" value="NFA42260.1"/>
    <property type="molecule type" value="Genomic_DNA"/>
</dbReference>
<feature type="transmembrane region" description="Helical" evidence="8">
    <location>
        <begin position="495"/>
        <end position="513"/>
    </location>
</feature>
<dbReference type="RefSeq" id="WP_003373098.1">
    <property type="nucleotide sequence ID" value="NZ_CP010520.1"/>
</dbReference>
<dbReference type="InterPro" id="IPR003804">
    <property type="entry name" value="Lactate_perm"/>
</dbReference>
<evidence type="ECO:0000256" key="4">
    <source>
        <dbReference type="ARBA" id="ARBA00022475"/>
    </source>
</evidence>
<dbReference type="EMBL" id="SXFB01000002">
    <property type="protein sequence ID" value="NFV25326.1"/>
    <property type="molecule type" value="Genomic_DNA"/>
</dbReference>
<evidence type="ECO:0000313" key="9">
    <source>
        <dbReference type="EMBL" id="NFA42260.1"/>
    </source>
</evidence>
<feature type="transmembrane region" description="Helical" evidence="8">
    <location>
        <begin position="279"/>
        <end position="300"/>
    </location>
</feature>
<accession>A0A0C2NXS8</accession>
<dbReference type="Proteomes" id="UP000476820">
    <property type="component" value="Unassembled WGS sequence"/>
</dbReference>
<feature type="transmembrane region" description="Helical" evidence="8">
    <location>
        <begin position="157"/>
        <end position="176"/>
    </location>
</feature>
<feature type="transmembrane region" description="Helical" evidence="8">
    <location>
        <begin position="104"/>
        <end position="123"/>
    </location>
</feature>
<keyword evidence="4 8" id="KW-1003">Cell membrane</keyword>
<feature type="transmembrane region" description="Helical" evidence="8">
    <location>
        <begin position="397"/>
        <end position="423"/>
    </location>
</feature>
<evidence type="ECO:0000313" key="15">
    <source>
        <dbReference type="Proteomes" id="UP000476820"/>
    </source>
</evidence>
<evidence type="ECO:0000313" key="14">
    <source>
        <dbReference type="Proteomes" id="UP000473681"/>
    </source>
</evidence>
<feature type="transmembrane region" description="Helical" evidence="8">
    <location>
        <begin position="332"/>
        <end position="351"/>
    </location>
</feature>
<keyword evidence="7 8" id="KW-0472">Membrane</keyword>
<feature type="transmembrane region" description="Helical" evidence="8">
    <location>
        <begin position="372"/>
        <end position="391"/>
    </location>
</feature>
<evidence type="ECO:0000256" key="3">
    <source>
        <dbReference type="ARBA" id="ARBA00022448"/>
    </source>
</evidence>
<dbReference type="Proteomes" id="UP000472355">
    <property type="component" value="Unassembled WGS sequence"/>
</dbReference>
<dbReference type="AlphaFoldDB" id="A0A0C2NXS8"/>
<evidence type="ECO:0000256" key="7">
    <source>
        <dbReference type="ARBA" id="ARBA00023136"/>
    </source>
</evidence>
<dbReference type="GO" id="GO:0015129">
    <property type="term" value="F:lactate transmembrane transporter activity"/>
    <property type="evidence" value="ECO:0007669"/>
    <property type="project" value="UniProtKB-UniRule"/>
</dbReference>
<comment type="subcellular location">
    <subcellularLocation>
        <location evidence="1 8">Cell membrane</location>
        <topology evidence="1 8">Multi-pass membrane protein</topology>
    </subcellularLocation>
</comment>
<dbReference type="OrthoDB" id="9761056at2"/>
<keyword evidence="6 8" id="KW-1133">Transmembrane helix</keyword>
<protein>
    <recommendedName>
        <fullName evidence="8">L-lactate permease</fullName>
    </recommendedName>
</protein>
<dbReference type="Proteomes" id="UP000486903">
    <property type="component" value="Unassembled WGS sequence"/>
</dbReference>
<feature type="transmembrane region" description="Helical" evidence="8">
    <location>
        <begin position="64"/>
        <end position="83"/>
    </location>
</feature>
<comment type="caution">
    <text evidence="9">The sequence shown here is derived from an EMBL/GenBank/DDBJ whole genome shotgun (WGS) entry which is preliminary data.</text>
</comment>
<dbReference type="GO" id="GO:0005886">
    <property type="term" value="C:plasma membrane"/>
    <property type="evidence" value="ECO:0007669"/>
    <property type="project" value="UniProtKB-SubCell"/>
</dbReference>
<proteinExistence type="inferred from homology"/>
<dbReference type="Pfam" id="PF02652">
    <property type="entry name" value="Lactate_perm"/>
    <property type="match status" value="1"/>
</dbReference>
<organism evidence="9 13">
    <name type="scientific">Clostridium botulinum</name>
    <dbReference type="NCBI Taxonomy" id="1491"/>
    <lineage>
        <taxon>Bacteria</taxon>
        <taxon>Bacillati</taxon>
        <taxon>Bacillota</taxon>
        <taxon>Clostridia</taxon>
        <taxon>Eubacteriales</taxon>
        <taxon>Clostridiaceae</taxon>
        <taxon>Clostridium</taxon>
    </lineage>
</organism>
<reference evidence="9 13" key="1">
    <citation type="submission" date="2019-02" db="EMBL/GenBank/DDBJ databases">
        <title>Genome sequencing of Clostridium botulinum clinical isolates.</title>
        <authorList>
            <person name="Brunt J."/>
            <person name="Van Vliet A.H.M."/>
            <person name="Stringer S.C."/>
            <person name="Grant K.A."/>
            <person name="Carter A.C."/>
            <person name="Peck M.W."/>
        </authorList>
    </citation>
    <scope>NUCLEOTIDE SEQUENCE [LARGE SCALE GENOMIC DNA]</scope>
    <source>
        <strain evidence="9 13">H113700579</strain>
    </source>
</reference>
<feature type="transmembrane region" description="Helical" evidence="8">
    <location>
        <begin position="209"/>
        <end position="229"/>
    </location>
</feature>
<evidence type="ECO:0000313" key="12">
    <source>
        <dbReference type="EMBL" id="NFV25326.1"/>
    </source>
</evidence>
<feature type="transmembrane region" description="Helical" evidence="8">
    <location>
        <begin position="6"/>
        <end position="23"/>
    </location>
</feature>
<feature type="transmembrane region" description="Helical" evidence="8">
    <location>
        <begin position="182"/>
        <end position="202"/>
    </location>
</feature>
<comment type="similarity">
    <text evidence="2 8">Belongs to the lactate permease family.</text>
</comment>